<dbReference type="Proteomes" id="UP001224412">
    <property type="component" value="Unassembled WGS sequence"/>
</dbReference>
<feature type="transmembrane region" description="Helical" evidence="1">
    <location>
        <begin position="441"/>
        <end position="460"/>
    </location>
</feature>
<dbReference type="NCBIfam" id="TIGR03920">
    <property type="entry name" value="T7SS_EccD"/>
    <property type="match status" value="1"/>
</dbReference>
<proteinExistence type="predicted"/>
<evidence type="ECO:0000259" key="2">
    <source>
        <dbReference type="Pfam" id="PF19053"/>
    </source>
</evidence>
<sequence>MSLTQCLRVSLCFVVGEFSREVDVAIPRHASILELLPRCTQLCQAPRISKPWQASTVVGQPLDMGSPVGEIGLADGDTILVHPRAELRSPVVRDSAESLAATAHANRGGRQLSAVVLAAQTGAALLTAGLAWWWLAFAVAAFIGVVIVPWQQRIRHKTVDGDSSAVALASIISAGLAGGFLVAWGLQPAGAPADLIAQLSAADTAWALLSGVAVAALLLVLMIVYRALPMRTVAALTTAAVLLVLASSALSLPSASITSAFAGALIACGVLGLALAPMLATKFSGIPIPRLPTAGQELSTTDHAAARTRSAEEKSLTLAQRTHDVHAGIVSGIAAMVVPALLAVGMEGEIFAQMLCLAVAGAVCLHAARHHHGAAVWALLLVVAAAVIAIGSSIWAGLDHPGAIGVALVVMVAASASPVWVPKVQDLEPTTMVWLERAESLAVAACLPLALQVIGVFAMIRGLG</sequence>
<feature type="transmembrane region" description="Helical" evidence="1">
    <location>
        <begin position="131"/>
        <end position="151"/>
    </location>
</feature>
<reference evidence="3" key="1">
    <citation type="submission" date="2023-05" db="EMBL/GenBank/DDBJ databases">
        <title>Metabolic capabilities are highly conserved among human nasal-associated Corynebacterium species in pangenomic analyses.</title>
        <authorList>
            <person name="Tran T.H."/>
            <person name="Roberts A.Q."/>
            <person name="Escapa I.F."/>
            <person name="Gao W."/>
            <person name="Conlan S."/>
            <person name="Kong H."/>
            <person name="Segre J.A."/>
            <person name="Kelly M.S."/>
            <person name="Lemon K.P."/>
        </authorList>
    </citation>
    <scope>NUCLEOTIDE SEQUENCE</scope>
    <source>
        <strain evidence="3">KPL2773</strain>
    </source>
</reference>
<organism evidence="3 4">
    <name type="scientific">Corynebacterium pseudodiphtheriticum</name>
    <dbReference type="NCBI Taxonomy" id="37637"/>
    <lineage>
        <taxon>Bacteria</taxon>
        <taxon>Bacillati</taxon>
        <taxon>Actinomycetota</taxon>
        <taxon>Actinomycetes</taxon>
        <taxon>Mycobacteriales</taxon>
        <taxon>Corynebacteriaceae</taxon>
        <taxon>Corynebacterium</taxon>
    </lineage>
</organism>
<dbReference type="Pfam" id="PF19053">
    <property type="entry name" value="EccD"/>
    <property type="match status" value="1"/>
</dbReference>
<name>A0AAP4BRC9_9CORY</name>
<feature type="transmembrane region" description="Helical" evidence="1">
    <location>
        <begin position="257"/>
        <end position="280"/>
    </location>
</feature>
<feature type="transmembrane region" description="Helical" evidence="1">
    <location>
        <begin position="350"/>
        <end position="368"/>
    </location>
</feature>
<evidence type="ECO:0000256" key="1">
    <source>
        <dbReference type="SAM" id="Phobius"/>
    </source>
</evidence>
<feature type="transmembrane region" description="Helical" evidence="1">
    <location>
        <begin position="163"/>
        <end position="186"/>
    </location>
</feature>
<evidence type="ECO:0000313" key="4">
    <source>
        <dbReference type="Proteomes" id="UP001224412"/>
    </source>
</evidence>
<comment type="caution">
    <text evidence="3">The sequence shown here is derived from an EMBL/GenBank/DDBJ whole genome shotgun (WGS) entry which is preliminary data.</text>
</comment>
<evidence type="ECO:0000313" key="3">
    <source>
        <dbReference type="EMBL" id="MDK4306863.1"/>
    </source>
</evidence>
<keyword evidence="1" id="KW-0472">Membrane</keyword>
<dbReference type="RefSeq" id="WP_242721408.1">
    <property type="nucleotide sequence ID" value="NZ_CP051667.1"/>
</dbReference>
<keyword evidence="1" id="KW-0812">Transmembrane</keyword>
<dbReference type="EMBL" id="JASNVH010000006">
    <property type="protein sequence ID" value="MDK4306863.1"/>
    <property type="molecule type" value="Genomic_DNA"/>
</dbReference>
<dbReference type="InterPro" id="IPR044049">
    <property type="entry name" value="EccD_transm"/>
</dbReference>
<feature type="transmembrane region" description="Helical" evidence="1">
    <location>
        <begin position="375"/>
        <end position="396"/>
    </location>
</feature>
<dbReference type="AlphaFoldDB" id="A0AAP4BRC9"/>
<feature type="transmembrane region" description="Helical" evidence="1">
    <location>
        <begin position="206"/>
        <end position="225"/>
    </location>
</feature>
<feature type="transmembrane region" description="Helical" evidence="1">
    <location>
        <begin position="325"/>
        <end position="344"/>
    </location>
</feature>
<feature type="domain" description="EccD-like transmembrane" evidence="2">
    <location>
        <begin position="112"/>
        <end position="463"/>
    </location>
</feature>
<gene>
    <name evidence="3" type="primary">eccD</name>
    <name evidence="3" type="ORF">QPX42_04755</name>
</gene>
<keyword evidence="1" id="KW-1133">Transmembrane helix</keyword>
<feature type="transmembrane region" description="Helical" evidence="1">
    <location>
        <begin position="402"/>
        <end position="421"/>
    </location>
</feature>
<accession>A0AAP4BRC9</accession>
<feature type="transmembrane region" description="Helical" evidence="1">
    <location>
        <begin position="232"/>
        <end position="251"/>
    </location>
</feature>
<dbReference type="InterPro" id="IPR006707">
    <property type="entry name" value="T7SS_EccD"/>
</dbReference>
<protein>
    <submittedName>
        <fullName evidence="3">Type VII secretion integral membrane protein EccD</fullName>
    </submittedName>
</protein>